<protein>
    <submittedName>
        <fullName evidence="2">General stress protein 16U</fullName>
    </submittedName>
</protein>
<dbReference type="Proteomes" id="UP000191448">
    <property type="component" value="Unassembled WGS sequence"/>
</dbReference>
<comment type="caution">
    <text evidence="2">The sequence shown here is derived from an EMBL/GenBank/DDBJ whole genome shotgun (WGS) entry which is preliminary data.</text>
</comment>
<dbReference type="InterPro" id="IPR051324">
    <property type="entry name" value="Stress/Tellurium_Resist"/>
</dbReference>
<dbReference type="Pfam" id="PF02342">
    <property type="entry name" value="TerD"/>
    <property type="match status" value="1"/>
</dbReference>
<dbReference type="OrthoDB" id="4123258at2"/>
<dbReference type="PANTHER" id="PTHR32097:SF17">
    <property type="entry name" value="CAMP-BINDING PROTEIN 1-RELATED"/>
    <property type="match status" value="1"/>
</dbReference>
<organism evidence="2 3">
    <name type="scientific">Clostridium thermobutyricum DSM 4928</name>
    <dbReference type="NCBI Taxonomy" id="1121339"/>
    <lineage>
        <taxon>Bacteria</taxon>
        <taxon>Bacillati</taxon>
        <taxon>Bacillota</taxon>
        <taxon>Clostridia</taxon>
        <taxon>Eubacteriales</taxon>
        <taxon>Clostridiaceae</taxon>
        <taxon>Clostridium</taxon>
    </lineage>
</organism>
<evidence type="ECO:0000313" key="3">
    <source>
        <dbReference type="Proteomes" id="UP000191448"/>
    </source>
</evidence>
<name>A0A1V4SXH2_9CLOT</name>
<feature type="domain" description="TerD" evidence="1">
    <location>
        <begin position="4"/>
        <end position="192"/>
    </location>
</feature>
<accession>A0A1V4SXH2</accession>
<dbReference type="Gene3D" id="2.60.60.30">
    <property type="entry name" value="sav2460 like domains"/>
    <property type="match status" value="1"/>
</dbReference>
<gene>
    <name evidence="2" type="primary">yceD_2</name>
    <name evidence="2" type="ORF">CLTHE_09200</name>
</gene>
<reference evidence="2 3" key="1">
    <citation type="submission" date="2016-02" db="EMBL/GenBank/DDBJ databases">
        <title>Genome sequence of Clostridium thermobutyricum DSM 4928.</title>
        <authorList>
            <person name="Poehlein A."/>
            <person name="Daniel R."/>
        </authorList>
    </citation>
    <scope>NUCLEOTIDE SEQUENCE [LARGE SCALE GENOMIC DNA]</scope>
    <source>
        <strain evidence="2 3">DSM 4928</strain>
    </source>
</reference>
<proteinExistence type="predicted"/>
<dbReference type="EMBL" id="LTAY01000026">
    <property type="protein sequence ID" value="OPX49166.1"/>
    <property type="molecule type" value="Genomic_DNA"/>
</dbReference>
<dbReference type="InterPro" id="IPR003325">
    <property type="entry name" value="TerD"/>
</dbReference>
<dbReference type="RefSeq" id="WP_080022211.1">
    <property type="nucleotide sequence ID" value="NZ_LTAY01000026.1"/>
</dbReference>
<dbReference type="PANTHER" id="PTHR32097">
    <property type="entry name" value="CAMP-BINDING PROTEIN 1-RELATED"/>
    <property type="match status" value="1"/>
</dbReference>
<evidence type="ECO:0000313" key="2">
    <source>
        <dbReference type="EMBL" id="OPX49166.1"/>
    </source>
</evidence>
<dbReference type="CDD" id="cd06974">
    <property type="entry name" value="TerD_like"/>
    <property type="match status" value="1"/>
</dbReference>
<sequence length="195" mass="22099">MNMLNLKKNDILNLTKEDPSLNRIMLGAGWDVVEKKGFFSFGTKDYDLDLTAFLLDGDDKLIHKGIIYFGAQKGKGIMLHGDNLTGEGDGDDEKISVELNNLPADCKKVLFSVIIYDAEKRKQSFSGVKNAYVRLIDEDKRGAEICRYNLSEDGGDNTAIYFAELIKEDSHWHFKARGEFLKGSLQSMADMYRRR</sequence>
<dbReference type="AlphaFoldDB" id="A0A1V4SXH2"/>
<evidence type="ECO:0000259" key="1">
    <source>
        <dbReference type="Pfam" id="PF02342"/>
    </source>
</evidence>